<dbReference type="InterPro" id="IPR032466">
    <property type="entry name" value="Metal_Hydrolase"/>
</dbReference>
<feature type="binding site" evidence="4">
    <location>
        <position position="55"/>
    </location>
    <ligand>
        <name>Zn(2+)</name>
        <dbReference type="ChEBI" id="CHEBI:29105"/>
    </ligand>
</feature>
<dbReference type="HAMAP" id="MF_01281">
    <property type="entry name" value="MTA_SAH_deamin"/>
    <property type="match status" value="1"/>
</dbReference>
<dbReference type="SUPFAM" id="SSF51556">
    <property type="entry name" value="Metallo-dependent hydrolases"/>
    <property type="match status" value="1"/>
</dbReference>
<feature type="binding site" evidence="4">
    <location>
        <position position="205"/>
    </location>
    <ligand>
        <name>substrate</name>
    </ligand>
</feature>
<dbReference type="FunFam" id="3.20.20.140:FF:000014">
    <property type="entry name" value="5-methylthioadenosine/S-adenosylhomocysteine deaminase"/>
    <property type="match status" value="1"/>
</dbReference>
<proteinExistence type="inferred from homology"/>
<sequence>MSILIKNVLHEDTITDVLIEGNRIARIAPNLPSPEGAEVIDGTDKAVIPGFINTHTHAAMTLFRGYGDDLPLMEWLEDYIWPVEAKMTAHDVYVGARLACLEMLRSGTTCFLDMYMHPLETARAVEELGLRAHLSYTLFDQGGAERAALDRKRSYEYYEAFKAFSDRITFTLGPHAIYTVSGEQLQFCHKFAVEHNVKINLHLAETKGEVDECVRQHGLTPVRYLEKLGILSEHLIVAHVVWVDDEEMDLLAKHRVSVVHNPASNMKLCSGYTFKYEEMKKRGIRLGIGTDGCSSSNNLDMVIAMKLASLLGKAWRFSPTATKAADIYHSATIGGAEILEIPAGRIAEGMLADLSLVDLNVPELVPLNSLTSNLVYATSGSSCIDTVIIDGVIRMRDRYVPGQEEIIAEAREVARRLFGHG</sequence>
<dbReference type="OrthoDB" id="9797498at2"/>
<feature type="domain" description="Amidohydrolase-related" evidence="5">
    <location>
        <begin position="47"/>
        <end position="393"/>
    </location>
</feature>
<feature type="binding site" evidence="4">
    <location>
        <position position="146"/>
    </location>
    <ligand>
        <name>substrate</name>
    </ligand>
</feature>
<evidence type="ECO:0000256" key="2">
    <source>
        <dbReference type="ARBA" id="ARBA00022801"/>
    </source>
</evidence>
<dbReference type="RefSeq" id="WP_044168506.1">
    <property type="nucleotide sequence ID" value="NZ_JDFF01000011.1"/>
</dbReference>
<comment type="catalytic activity">
    <reaction evidence="4">
        <text>S-adenosyl-L-homocysteine + H2O + H(+) = S-inosyl-L-homocysteine + NH4(+)</text>
        <dbReference type="Rhea" id="RHEA:20716"/>
        <dbReference type="ChEBI" id="CHEBI:15377"/>
        <dbReference type="ChEBI" id="CHEBI:15378"/>
        <dbReference type="ChEBI" id="CHEBI:28938"/>
        <dbReference type="ChEBI" id="CHEBI:57856"/>
        <dbReference type="ChEBI" id="CHEBI:57985"/>
        <dbReference type="EC" id="3.5.4.28"/>
    </reaction>
</comment>
<dbReference type="PANTHER" id="PTHR43794:SF11">
    <property type="entry name" value="AMIDOHYDROLASE-RELATED DOMAIN-CONTAINING PROTEIN"/>
    <property type="match status" value="1"/>
</dbReference>
<comment type="similarity">
    <text evidence="4">Belongs to the metallo-dependent hydrolases superfamily. MTA/SAH deaminase family.</text>
</comment>
<evidence type="ECO:0000256" key="4">
    <source>
        <dbReference type="HAMAP-Rule" id="MF_01281"/>
    </source>
</evidence>
<dbReference type="SUPFAM" id="SSF51338">
    <property type="entry name" value="Composite domain of metallo-dependent hydrolases"/>
    <property type="match status" value="1"/>
</dbReference>
<accession>Z4WYB3</accession>
<dbReference type="CDD" id="cd01298">
    <property type="entry name" value="ATZ_TRZ_like"/>
    <property type="match status" value="1"/>
</dbReference>
<dbReference type="GO" id="GO:0050270">
    <property type="term" value="F:S-adenosylhomocysteine deaminase activity"/>
    <property type="evidence" value="ECO:0007669"/>
    <property type="project" value="UniProtKB-UniRule"/>
</dbReference>
<comment type="caution">
    <text evidence="4">Lacks conserved residue(s) required for the propagation of feature annotation.</text>
</comment>
<evidence type="ECO:0000313" key="7">
    <source>
        <dbReference type="Proteomes" id="UP000023482"/>
    </source>
</evidence>
<comment type="function">
    <text evidence="4">Catalyzes the deamination of 5-methylthioadenosine and S-adenosyl-L-homocysteine into 5-methylthioinosine and S-inosyl-L-homocysteine, respectively. Is also able to deaminate adenosine.</text>
</comment>
<feature type="binding site" evidence="4">
    <location>
        <position position="202"/>
    </location>
    <ligand>
        <name>Zn(2+)</name>
        <dbReference type="ChEBI" id="CHEBI:29105"/>
    </ligand>
</feature>
<reference evidence="6 7" key="1">
    <citation type="submission" date="2014-01" db="EMBL/GenBank/DDBJ databases">
        <authorList>
            <person name="Durkin A.S."/>
            <person name="McCorrison J."/>
            <person name="Torralba M."/>
            <person name="Gillis M."/>
            <person name="Haft D.H."/>
            <person name="Methe B."/>
            <person name="Sutton G."/>
            <person name="Nelson K.E."/>
        </authorList>
    </citation>
    <scope>NUCLEOTIDE SEQUENCE [LARGE SCALE GENOMIC DNA]</scope>
    <source>
        <strain evidence="6 7">ATCC 51270</strain>
    </source>
</reference>
<dbReference type="PATRIC" id="fig|887901.3.peg.709"/>
<keyword evidence="1 4" id="KW-0479">Metal-binding</keyword>
<dbReference type="Pfam" id="PF01979">
    <property type="entry name" value="Amidohydro_1"/>
    <property type="match status" value="1"/>
</dbReference>
<dbReference type="Gene3D" id="2.30.40.10">
    <property type="entry name" value="Urease, subunit C, domain 1"/>
    <property type="match status" value="1"/>
</dbReference>
<gene>
    <name evidence="4" type="primary">mtaD</name>
    <name evidence="6" type="ORF">HMPREF0636_0805</name>
</gene>
<dbReference type="InterPro" id="IPR050287">
    <property type="entry name" value="MTA/SAH_deaminase"/>
</dbReference>
<dbReference type="Gene3D" id="3.20.20.140">
    <property type="entry name" value="Metal-dependent hydrolases"/>
    <property type="match status" value="1"/>
</dbReference>
<comment type="cofactor">
    <cofactor evidence="4">
        <name>Zn(2+)</name>
        <dbReference type="ChEBI" id="CHEBI:29105"/>
    </cofactor>
    <text evidence="4">Binds 1 zinc ion per subunit.</text>
</comment>
<name>Z4WYB3_9PORP</name>
<evidence type="ECO:0000256" key="1">
    <source>
        <dbReference type="ARBA" id="ARBA00022723"/>
    </source>
</evidence>
<feature type="binding site" evidence="4">
    <location>
        <position position="291"/>
    </location>
    <ligand>
        <name>substrate</name>
    </ligand>
</feature>
<comment type="catalytic activity">
    <reaction evidence="4">
        <text>S-methyl-5'-thioadenosine + H2O + H(+) = S-methyl-5'-thioinosine + NH4(+)</text>
        <dbReference type="Rhea" id="RHEA:25025"/>
        <dbReference type="ChEBI" id="CHEBI:15377"/>
        <dbReference type="ChEBI" id="CHEBI:15378"/>
        <dbReference type="ChEBI" id="CHEBI:17509"/>
        <dbReference type="ChEBI" id="CHEBI:28938"/>
        <dbReference type="ChEBI" id="CHEBI:48595"/>
        <dbReference type="EC" id="3.5.4.31"/>
    </reaction>
</comment>
<feature type="binding site" evidence="4">
    <location>
        <position position="291"/>
    </location>
    <ligand>
        <name>Zn(2+)</name>
        <dbReference type="ChEBI" id="CHEBI:29105"/>
    </ligand>
</feature>
<evidence type="ECO:0000256" key="3">
    <source>
        <dbReference type="ARBA" id="ARBA00022833"/>
    </source>
</evidence>
<organism evidence="6 7">
    <name type="scientific">Porphyromonas catoniae ATCC 51270</name>
    <dbReference type="NCBI Taxonomy" id="887901"/>
    <lineage>
        <taxon>Bacteria</taxon>
        <taxon>Pseudomonadati</taxon>
        <taxon>Bacteroidota</taxon>
        <taxon>Bacteroidia</taxon>
        <taxon>Bacteroidales</taxon>
        <taxon>Porphyromonadaceae</taxon>
        <taxon>Porphyromonas</taxon>
    </lineage>
</organism>
<comment type="caution">
    <text evidence="6">The sequence shown here is derived from an EMBL/GenBank/DDBJ whole genome shotgun (WGS) entry which is preliminary data.</text>
</comment>
<keyword evidence="2 4" id="KW-0378">Hydrolase</keyword>
<dbReference type="EC" id="3.5.4.28" evidence="4"/>
<dbReference type="EMBL" id="JDFF01000011">
    <property type="protein sequence ID" value="EWC92730.1"/>
    <property type="molecule type" value="Genomic_DNA"/>
</dbReference>
<keyword evidence="3 4" id="KW-0862">Zinc</keyword>
<feature type="binding site" evidence="4">
    <location>
        <position position="57"/>
    </location>
    <ligand>
        <name>Zn(2+)</name>
        <dbReference type="ChEBI" id="CHEBI:29105"/>
    </ligand>
</feature>
<evidence type="ECO:0000259" key="5">
    <source>
        <dbReference type="Pfam" id="PF01979"/>
    </source>
</evidence>
<dbReference type="InterPro" id="IPR023512">
    <property type="entry name" value="Deaminase_MtaD/DadD"/>
</dbReference>
<dbReference type="EC" id="3.5.4.31" evidence="4"/>
<dbReference type="PANTHER" id="PTHR43794">
    <property type="entry name" value="AMINOHYDROLASE SSNA-RELATED"/>
    <property type="match status" value="1"/>
</dbReference>
<feature type="binding site" evidence="4">
    <location>
        <position position="175"/>
    </location>
    <ligand>
        <name>substrate</name>
    </ligand>
</feature>
<protein>
    <recommendedName>
        <fullName evidence="4">5-methylthioadenosine/S-adenosylhomocysteine deaminase</fullName>
        <shortName evidence="4">MTA/SAH deaminase</shortName>
        <ecNumber evidence="4">3.5.4.28</ecNumber>
        <ecNumber evidence="4">3.5.4.31</ecNumber>
    </recommendedName>
</protein>
<evidence type="ECO:0000313" key="6">
    <source>
        <dbReference type="EMBL" id="EWC92730.1"/>
    </source>
</evidence>
<dbReference type="InterPro" id="IPR011059">
    <property type="entry name" value="Metal-dep_hydrolase_composite"/>
</dbReference>
<dbReference type="AlphaFoldDB" id="Z4WYB3"/>
<dbReference type="GO" id="GO:0046872">
    <property type="term" value="F:metal ion binding"/>
    <property type="evidence" value="ECO:0007669"/>
    <property type="project" value="UniProtKB-KW"/>
</dbReference>
<dbReference type="GO" id="GO:0090614">
    <property type="term" value="F:5'-methylthioadenosine deaminase activity"/>
    <property type="evidence" value="ECO:0007669"/>
    <property type="project" value="UniProtKB-UniRule"/>
</dbReference>
<dbReference type="InterPro" id="IPR006680">
    <property type="entry name" value="Amidohydro-rel"/>
</dbReference>
<keyword evidence="7" id="KW-1185">Reference proteome</keyword>
<dbReference type="Proteomes" id="UP000023482">
    <property type="component" value="Unassembled WGS sequence"/>
</dbReference>
<feature type="binding site" evidence="4">
    <location>
        <position position="84"/>
    </location>
    <ligand>
        <name>substrate</name>
    </ligand>
</feature>